<evidence type="ECO:0000259" key="5">
    <source>
        <dbReference type="Pfam" id="PF04539"/>
    </source>
</evidence>
<evidence type="ECO:0000259" key="7">
    <source>
        <dbReference type="Pfam" id="PF04545"/>
    </source>
</evidence>
<comment type="caution">
    <text evidence="8">The sequence shown here is derived from an EMBL/GenBank/DDBJ whole genome shotgun (WGS) entry which is preliminary data.</text>
</comment>
<feature type="domain" description="RNA polymerase sigma-70 region 2" evidence="6">
    <location>
        <begin position="49"/>
        <end position="114"/>
    </location>
</feature>
<sequence length="273" mass="30384">MRSNTTISTALPARLIRRQRTRALLHEISETTSIEAREAAIDEAIRINMDVARTLAAPYRGRGIPSEDLEQVAYTALVRAVRGYKPGLAGDFLAYAVPTIRGEVKKHFRDHGWTVRPPRRIQDLQAAAARTRAELEQESGVTPDLSTLAAAMGEPRAEVEEALAADGCFRPSSLDRPLGPESTTTIGETIPVTEDGFEAAEARAMLAHAMRRLERRDRRILQLRFFDGLTQQEIGEEIGVTQMQVSRLLTRILRDLRSDLVDTCITRPMQKTG</sequence>
<dbReference type="PRINTS" id="PR00046">
    <property type="entry name" value="SIGMA70FCT"/>
</dbReference>
<dbReference type="Pfam" id="PF04539">
    <property type="entry name" value="Sigma70_r3"/>
    <property type="match status" value="1"/>
</dbReference>
<dbReference type="SUPFAM" id="SSF88946">
    <property type="entry name" value="Sigma2 domain of RNA polymerase sigma factors"/>
    <property type="match status" value="1"/>
</dbReference>
<name>A0A3A5HBC9_9ACTN</name>
<evidence type="ECO:0000256" key="2">
    <source>
        <dbReference type="ARBA" id="ARBA00023082"/>
    </source>
</evidence>
<keyword evidence="9" id="KW-1185">Reference proteome</keyword>
<dbReference type="InterPro" id="IPR013324">
    <property type="entry name" value="RNA_pol_sigma_r3/r4-like"/>
</dbReference>
<feature type="domain" description="RNA polymerase sigma-70 region 3" evidence="5">
    <location>
        <begin position="129"/>
        <end position="193"/>
    </location>
</feature>
<dbReference type="InterPro" id="IPR036388">
    <property type="entry name" value="WH-like_DNA-bd_sf"/>
</dbReference>
<evidence type="ECO:0000313" key="8">
    <source>
        <dbReference type="EMBL" id="RJS47411.1"/>
    </source>
</evidence>
<dbReference type="SUPFAM" id="SSF88659">
    <property type="entry name" value="Sigma3 and sigma4 domains of RNA polymerase sigma factors"/>
    <property type="match status" value="2"/>
</dbReference>
<dbReference type="Pfam" id="PF04545">
    <property type="entry name" value="Sigma70_r4"/>
    <property type="match status" value="1"/>
</dbReference>
<dbReference type="Gene3D" id="1.10.10.10">
    <property type="entry name" value="Winged helix-like DNA-binding domain superfamily/Winged helix DNA-binding domain"/>
    <property type="match status" value="2"/>
</dbReference>
<dbReference type="PANTHER" id="PTHR30385">
    <property type="entry name" value="SIGMA FACTOR F FLAGELLAR"/>
    <property type="match status" value="1"/>
</dbReference>
<protein>
    <submittedName>
        <fullName evidence="8">Sigma-70 family RNA polymerase sigma factor</fullName>
    </submittedName>
</protein>
<dbReference type="NCBIfam" id="TIGR02937">
    <property type="entry name" value="sigma70-ECF"/>
    <property type="match status" value="1"/>
</dbReference>
<dbReference type="InterPro" id="IPR013325">
    <property type="entry name" value="RNA_pol_sigma_r2"/>
</dbReference>
<dbReference type="InterPro" id="IPR007627">
    <property type="entry name" value="RNA_pol_sigma70_r2"/>
</dbReference>
<dbReference type="InterPro" id="IPR007630">
    <property type="entry name" value="RNA_pol_sigma70_r4"/>
</dbReference>
<evidence type="ECO:0000259" key="6">
    <source>
        <dbReference type="Pfam" id="PF04542"/>
    </source>
</evidence>
<dbReference type="Proteomes" id="UP000276542">
    <property type="component" value="Unassembled WGS sequence"/>
</dbReference>
<feature type="domain" description="RNA polymerase sigma-70 region 4" evidence="7">
    <location>
        <begin position="209"/>
        <end position="257"/>
    </location>
</feature>
<gene>
    <name evidence="8" type="ORF">D4739_15110</name>
</gene>
<dbReference type="InterPro" id="IPR014284">
    <property type="entry name" value="RNA_pol_sigma-70_dom"/>
</dbReference>
<dbReference type="EMBL" id="QYRP01000002">
    <property type="protein sequence ID" value="RJS47411.1"/>
    <property type="molecule type" value="Genomic_DNA"/>
</dbReference>
<keyword evidence="2" id="KW-0731">Sigma factor</keyword>
<dbReference type="InterPro" id="IPR000943">
    <property type="entry name" value="RNA_pol_sigma70"/>
</dbReference>
<dbReference type="OrthoDB" id="9804285at2"/>
<dbReference type="Gene3D" id="1.20.120.1810">
    <property type="match status" value="1"/>
</dbReference>
<dbReference type="RefSeq" id="WP_120061377.1">
    <property type="nucleotide sequence ID" value="NZ_QYRP01000002.1"/>
</dbReference>
<keyword evidence="4" id="KW-0804">Transcription</keyword>
<reference evidence="9" key="1">
    <citation type="submission" date="2018-09" db="EMBL/GenBank/DDBJ databases">
        <authorList>
            <person name="Zhu H."/>
        </authorList>
    </citation>
    <scope>NUCLEOTIDE SEQUENCE [LARGE SCALE GENOMIC DNA]</scope>
    <source>
        <strain evidence="9">K1W22B-1</strain>
    </source>
</reference>
<dbReference type="GO" id="GO:0016987">
    <property type="term" value="F:sigma factor activity"/>
    <property type="evidence" value="ECO:0007669"/>
    <property type="project" value="UniProtKB-KW"/>
</dbReference>
<dbReference type="GO" id="GO:0006352">
    <property type="term" value="P:DNA-templated transcription initiation"/>
    <property type="evidence" value="ECO:0007669"/>
    <property type="project" value="InterPro"/>
</dbReference>
<evidence type="ECO:0000256" key="1">
    <source>
        <dbReference type="ARBA" id="ARBA00023015"/>
    </source>
</evidence>
<proteinExistence type="predicted"/>
<keyword evidence="1" id="KW-0805">Transcription regulation</keyword>
<evidence type="ECO:0000256" key="3">
    <source>
        <dbReference type="ARBA" id="ARBA00023125"/>
    </source>
</evidence>
<evidence type="ECO:0000256" key="4">
    <source>
        <dbReference type="ARBA" id="ARBA00023163"/>
    </source>
</evidence>
<organism evidence="8 9">
    <name type="scientific">Nocardioides cavernaquae</name>
    <dbReference type="NCBI Taxonomy" id="2321396"/>
    <lineage>
        <taxon>Bacteria</taxon>
        <taxon>Bacillati</taxon>
        <taxon>Actinomycetota</taxon>
        <taxon>Actinomycetes</taxon>
        <taxon>Propionibacteriales</taxon>
        <taxon>Nocardioidaceae</taxon>
        <taxon>Nocardioides</taxon>
    </lineage>
</organism>
<dbReference type="Pfam" id="PF04542">
    <property type="entry name" value="Sigma70_r2"/>
    <property type="match status" value="1"/>
</dbReference>
<dbReference type="CDD" id="cd06171">
    <property type="entry name" value="Sigma70_r4"/>
    <property type="match status" value="1"/>
</dbReference>
<evidence type="ECO:0000313" key="9">
    <source>
        <dbReference type="Proteomes" id="UP000276542"/>
    </source>
</evidence>
<dbReference type="InterPro" id="IPR007624">
    <property type="entry name" value="RNA_pol_sigma70_r3"/>
</dbReference>
<accession>A0A3A5HBC9</accession>
<dbReference type="PANTHER" id="PTHR30385:SF4">
    <property type="entry name" value="RNA POLYMERASE SIGMA-E FACTOR"/>
    <property type="match status" value="1"/>
</dbReference>
<dbReference type="GO" id="GO:0003677">
    <property type="term" value="F:DNA binding"/>
    <property type="evidence" value="ECO:0007669"/>
    <property type="project" value="UniProtKB-KW"/>
</dbReference>
<keyword evidence="3" id="KW-0238">DNA-binding</keyword>
<dbReference type="AlphaFoldDB" id="A0A3A5HBC9"/>